<evidence type="ECO:0000313" key="3">
    <source>
        <dbReference type="Proteomes" id="UP001597119"/>
    </source>
</evidence>
<evidence type="ECO:0000256" key="1">
    <source>
        <dbReference type="SAM" id="MobiDB-lite"/>
    </source>
</evidence>
<reference evidence="2 3" key="1">
    <citation type="journal article" date="2019" name="Int. J. Syst. Evol. Microbiol.">
        <title>The Global Catalogue of Microorganisms (GCM) 10K type strain sequencing project: providing services to taxonomists for standard genome sequencing and annotation.</title>
        <authorList>
            <consortium name="The Broad Institute Genomics Platform"/>
            <consortium name="The Broad Institute Genome Sequencing Center for Infectious Disease"/>
            <person name="Wu L."/>
            <person name="Ma J."/>
        </authorList>
    </citation>
    <scope>NUCLEOTIDE SEQUENCE [LARGE SCALE GENOMIC DNA]</scope>
    <source>
        <strain evidence="2 3">CGMCC 1.12125</strain>
    </source>
</reference>
<proteinExistence type="predicted"/>
<organism evidence="2 3">
    <name type="scientific">Halorientalis brevis</name>
    <dbReference type="NCBI Taxonomy" id="1126241"/>
    <lineage>
        <taxon>Archaea</taxon>
        <taxon>Methanobacteriati</taxon>
        <taxon>Methanobacteriota</taxon>
        <taxon>Stenosarchaea group</taxon>
        <taxon>Halobacteria</taxon>
        <taxon>Halobacteriales</taxon>
        <taxon>Haloarculaceae</taxon>
        <taxon>Halorientalis</taxon>
    </lineage>
</organism>
<dbReference type="SUPFAM" id="SSF49299">
    <property type="entry name" value="PKD domain"/>
    <property type="match status" value="1"/>
</dbReference>
<feature type="region of interest" description="Disordered" evidence="1">
    <location>
        <begin position="258"/>
        <end position="293"/>
    </location>
</feature>
<dbReference type="CDD" id="cd00146">
    <property type="entry name" value="PKD"/>
    <property type="match status" value="1"/>
</dbReference>
<dbReference type="InterPro" id="IPR013783">
    <property type="entry name" value="Ig-like_fold"/>
</dbReference>
<dbReference type="AlphaFoldDB" id="A0ABD6C7K7"/>
<protein>
    <submittedName>
        <fullName evidence="2">PKD domain-containing protein</fullName>
    </submittedName>
</protein>
<feature type="compositionally biased region" description="Low complexity" evidence="1">
    <location>
        <begin position="282"/>
        <end position="293"/>
    </location>
</feature>
<comment type="caution">
    <text evidence="2">The sequence shown here is derived from an EMBL/GenBank/DDBJ whole genome shotgun (WGS) entry which is preliminary data.</text>
</comment>
<evidence type="ECO:0000313" key="2">
    <source>
        <dbReference type="EMBL" id="MFD1585676.1"/>
    </source>
</evidence>
<dbReference type="InterPro" id="IPR035986">
    <property type="entry name" value="PKD_dom_sf"/>
</dbReference>
<keyword evidence="3" id="KW-1185">Reference proteome</keyword>
<feature type="compositionally biased region" description="Gly residues" evidence="1">
    <location>
        <begin position="271"/>
        <end position="281"/>
    </location>
</feature>
<dbReference type="RefSeq" id="WP_247377329.1">
    <property type="nucleotide sequence ID" value="NZ_JALLGV010000003.1"/>
</dbReference>
<accession>A0ABD6C7K7</accession>
<dbReference type="EMBL" id="JBHUDJ010000001">
    <property type="protein sequence ID" value="MFD1585676.1"/>
    <property type="molecule type" value="Genomic_DNA"/>
</dbReference>
<feature type="region of interest" description="Disordered" evidence="1">
    <location>
        <begin position="193"/>
        <end position="236"/>
    </location>
</feature>
<dbReference type="Proteomes" id="UP001597119">
    <property type="component" value="Unassembled WGS sequence"/>
</dbReference>
<dbReference type="Gene3D" id="2.60.40.10">
    <property type="entry name" value="Immunoglobulins"/>
    <property type="match status" value="1"/>
</dbReference>
<sequence>MVAPLTGVSAADVDSELPLADAGLDQQTPVGATVQLDATGSRDPDGTIAAYNWTIETPNGSTVTPACRSCGRTSFRPYRIGQYNVTVTVTDDEGHTHADTLHLTAEPGRGPTVDVSGPENPIVGANTTYTADSTAGNVPLDRIEWQRNGSTAVNQSLSGEQQTVDHGFSFSEQGETNVTAIVVDVAGQQANASMTVDPRTASRGGNGGGNAPQGYYQPNLDGGTYLESEGSSTAVSPFTGESVGTVVCCSSGGPGDSFGSHVDDGSDNSGTDGGHSNGGYNSGDNSNTGISLF</sequence>
<gene>
    <name evidence="2" type="ORF">ACFR9U_01675</name>
</gene>
<name>A0ABD6C7K7_9EURY</name>
<dbReference type="Pfam" id="PF22352">
    <property type="entry name" value="K319L-like_PKD"/>
    <property type="match status" value="1"/>
</dbReference>